<dbReference type="Pfam" id="PF13419">
    <property type="entry name" value="HAD_2"/>
    <property type="match status" value="1"/>
</dbReference>
<name>A0A398CX50_9BACL</name>
<sequence>MTIKAVVFDFDGTLMDTEKYAYEAFCGIYEEYGHKLALEKWALLIGTHNGPFDPYEELSGLTGLALDREELKKKFETGHLALLREAALLPGVKEALEEARARGLKIGLASSSDRSWIETHLNNQGIRHYFETIRSSDDVEKVKPDPALYRMAAADLGVLPEEAVAVEDSRNGMLGALNAGLHAIVVPNAVTRHMDFSEASLVVRTLENQSLAQLIEQVEGRISAI</sequence>
<dbReference type="InterPro" id="IPR006439">
    <property type="entry name" value="HAD-SF_hydro_IA"/>
</dbReference>
<dbReference type="SUPFAM" id="SSF56784">
    <property type="entry name" value="HAD-like"/>
    <property type="match status" value="1"/>
</dbReference>
<dbReference type="InterPro" id="IPR036412">
    <property type="entry name" value="HAD-like_sf"/>
</dbReference>
<dbReference type="AlphaFoldDB" id="A0A398CX50"/>
<dbReference type="Proteomes" id="UP000266340">
    <property type="component" value="Unassembled WGS sequence"/>
</dbReference>
<dbReference type="GO" id="GO:0016787">
    <property type="term" value="F:hydrolase activity"/>
    <property type="evidence" value="ECO:0007669"/>
    <property type="project" value="UniProtKB-KW"/>
</dbReference>
<comment type="caution">
    <text evidence="4">The sequence shown here is derived from an EMBL/GenBank/DDBJ whole genome shotgun (WGS) entry which is preliminary data.</text>
</comment>
<accession>A0A398CX50</accession>
<dbReference type="RefSeq" id="WP_119149305.1">
    <property type="nucleotide sequence ID" value="NZ_JBHSOV010000021.1"/>
</dbReference>
<dbReference type="Gene3D" id="1.10.150.240">
    <property type="entry name" value="Putative phosphatase, domain 2"/>
    <property type="match status" value="1"/>
</dbReference>
<evidence type="ECO:0000313" key="4">
    <source>
        <dbReference type="EMBL" id="RIE03574.1"/>
    </source>
</evidence>
<dbReference type="FunFam" id="3.40.50.1000:FF:000036">
    <property type="entry name" value="HAD family hydrolase"/>
    <property type="match status" value="1"/>
</dbReference>
<dbReference type="InterPro" id="IPR041492">
    <property type="entry name" value="HAD_2"/>
</dbReference>
<dbReference type="SFLD" id="SFLDS00003">
    <property type="entry name" value="Haloacid_Dehalogenase"/>
    <property type="match status" value="1"/>
</dbReference>
<protein>
    <submittedName>
        <fullName evidence="4">HAD family hydrolase</fullName>
    </submittedName>
</protein>
<gene>
    <name evidence="4" type="ORF">D3H35_11085</name>
</gene>
<evidence type="ECO:0000313" key="5">
    <source>
        <dbReference type="Proteomes" id="UP000266340"/>
    </source>
</evidence>
<proteinExistence type="inferred from homology"/>
<organism evidence="4 5">
    <name type="scientific">Cohnella faecalis</name>
    <dbReference type="NCBI Taxonomy" id="2315694"/>
    <lineage>
        <taxon>Bacteria</taxon>
        <taxon>Bacillati</taxon>
        <taxon>Bacillota</taxon>
        <taxon>Bacilli</taxon>
        <taxon>Bacillales</taxon>
        <taxon>Paenibacillaceae</taxon>
        <taxon>Cohnella</taxon>
    </lineage>
</organism>
<keyword evidence="3 4" id="KW-0378">Hydrolase</keyword>
<keyword evidence="5" id="KW-1185">Reference proteome</keyword>
<dbReference type="GO" id="GO:0046872">
    <property type="term" value="F:metal ion binding"/>
    <property type="evidence" value="ECO:0007669"/>
    <property type="project" value="UniProtKB-KW"/>
</dbReference>
<dbReference type="InterPro" id="IPR023214">
    <property type="entry name" value="HAD_sf"/>
</dbReference>
<dbReference type="InterPro" id="IPR023198">
    <property type="entry name" value="PGP-like_dom2"/>
</dbReference>
<dbReference type="OrthoDB" id="9797743at2"/>
<evidence type="ECO:0000256" key="2">
    <source>
        <dbReference type="ARBA" id="ARBA00022723"/>
    </source>
</evidence>
<dbReference type="Gene3D" id="3.40.50.1000">
    <property type="entry name" value="HAD superfamily/HAD-like"/>
    <property type="match status" value="1"/>
</dbReference>
<keyword evidence="2" id="KW-0479">Metal-binding</keyword>
<dbReference type="PRINTS" id="PR00413">
    <property type="entry name" value="HADHALOGNASE"/>
</dbReference>
<dbReference type="EMBL" id="QXJM01000036">
    <property type="protein sequence ID" value="RIE03574.1"/>
    <property type="molecule type" value="Genomic_DNA"/>
</dbReference>
<evidence type="ECO:0000256" key="3">
    <source>
        <dbReference type="ARBA" id="ARBA00022801"/>
    </source>
</evidence>
<dbReference type="SFLD" id="SFLDG01135">
    <property type="entry name" value="C1.5.6:_HAD__Beta-PGM__Phospha"/>
    <property type="match status" value="1"/>
</dbReference>
<evidence type="ECO:0000256" key="1">
    <source>
        <dbReference type="ARBA" id="ARBA00006171"/>
    </source>
</evidence>
<dbReference type="NCBIfam" id="TIGR01509">
    <property type="entry name" value="HAD-SF-IA-v3"/>
    <property type="match status" value="1"/>
</dbReference>
<reference evidence="4 5" key="1">
    <citation type="submission" date="2018-09" db="EMBL/GenBank/DDBJ databases">
        <title>Cohnella cavernae sp. nov., isolated from a karst cave.</title>
        <authorList>
            <person name="Zhu H."/>
        </authorList>
    </citation>
    <scope>NUCLEOTIDE SEQUENCE [LARGE SCALE GENOMIC DNA]</scope>
    <source>
        <strain evidence="4 5">K2E09-144</strain>
    </source>
</reference>
<dbReference type="PANTHER" id="PTHR18901:SF38">
    <property type="entry name" value="PSEUDOURIDINE-5'-PHOSPHATASE"/>
    <property type="match status" value="1"/>
</dbReference>
<dbReference type="SFLD" id="SFLDG01129">
    <property type="entry name" value="C1.5:_HAD__Beta-PGM__Phosphata"/>
    <property type="match status" value="1"/>
</dbReference>
<dbReference type="PANTHER" id="PTHR18901">
    <property type="entry name" value="2-DEOXYGLUCOSE-6-PHOSPHATE PHOSPHATASE 2"/>
    <property type="match status" value="1"/>
</dbReference>
<comment type="similarity">
    <text evidence="1">Belongs to the HAD-like hydrolase superfamily. CbbY/CbbZ/Gph/YieH family.</text>
</comment>